<evidence type="ECO:0000256" key="1">
    <source>
        <dbReference type="SAM" id="MobiDB-lite"/>
    </source>
</evidence>
<protein>
    <recommendedName>
        <fullName evidence="2">DM2 domain-containing protein</fullName>
    </recommendedName>
</protein>
<feature type="domain" description="DM2" evidence="2">
    <location>
        <begin position="352"/>
        <end position="430"/>
    </location>
</feature>
<accession>A0AAD5SZ37</accession>
<dbReference type="PANTHER" id="PTHR13844">
    <property type="entry name" value="SWI/SNF-RELATED MATRIX-ASSOCIATED ACTIN-DEPENDENT REGULATOR OF CHROMATIN SUBFAMILY D"/>
    <property type="match status" value="1"/>
</dbReference>
<dbReference type="InterPro" id="IPR019835">
    <property type="entry name" value="SWIB_domain"/>
</dbReference>
<dbReference type="InterPro" id="IPR036885">
    <property type="entry name" value="SWIB_MDM2_dom_sf"/>
</dbReference>
<dbReference type="EMBL" id="JADGJH010001450">
    <property type="protein sequence ID" value="KAJ3113421.1"/>
    <property type="molecule type" value="Genomic_DNA"/>
</dbReference>
<evidence type="ECO:0000313" key="4">
    <source>
        <dbReference type="Proteomes" id="UP001211907"/>
    </source>
</evidence>
<dbReference type="InterPro" id="IPR003121">
    <property type="entry name" value="SWIB_MDM2_domain"/>
</dbReference>
<feature type="compositionally biased region" description="Polar residues" evidence="1">
    <location>
        <begin position="311"/>
        <end position="321"/>
    </location>
</feature>
<dbReference type="PROSITE" id="PS51925">
    <property type="entry name" value="SWIB_MDM2"/>
    <property type="match status" value="2"/>
</dbReference>
<feature type="compositionally biased region" description="Low complexity" evidence="1">
    <location>
        <begin position="127"/>
        <end position="138"/>
    </location>
</feature>
<gene>
    <name evidence="3" type="ORF">HK100_001993</name>
</gene>
<dbReference type="Pfam" id="PF02201">
    <property type="entry name" value="SWIB"/>
    <property type="match status" value="2"/>
</dbReference>
<organism evidence="3 4">
    <name type="scientific">Physocladia obscura</name>
    <dbReference type="NCBI Taxonomy" id="109957"/>
    <lineage>
        <taxon>Eukaryota</taxon>
        <taxon>Fungi</taxon>
        <taxon>Fungi incertae sedis</taxon>
        <taxon>Chytridiomycota</taxon>
        <taxon>Chytridiomycota incertae sedis</taxon>
        <taxon>Chytridiomycetes</taxon>
        <taxon>Chytridiales</taxon>
        <taxon>Chytriomycetaceae</taxon>
        <taxon>Physocladia</taxon>
    </lineage>
</organism>
<evidence type="ECO:0000313" key="3">
    <source>
        <dbReference type="EMBL" id="KAJ3113421.1"/>
    </source>
</evidence>
<feature type="domain" description="DM2" evidence="2">
    <location>
        <begin position="181"/>
        <end position="261"/>
    </location>
</feature>
<proteinExistence type="predicted"/>
<dbReference type="Gene3D" id="1.10.245.10">
    <property type="entry name" value="SWIB/MDM2 domain"/>
    <property type="match status" value="2"/>
</dbReference>
<dbReference type="SUPFAM" id="SSF47592">
    <property type="entry name" value="SWIB/MDM2 domain"/>
    <property type="match status" value="2"/>
</dbReference>
<feature type="region of interest" description="Disordered" evidence="1">
    <location>
        <begin position="120"/>
        <end position="161"/>
    </location>
</feature>
<comment type="caution">
    <text evidence="3">The sequence shown here is derived from an EMBL/GenBank/DDBJ whole genome shotgun (WGS) entry which is preliminary data.</text>
</comment>
<dbReference type="SMART" id="SM00151">
    <property type="entry name" value="SWIB"/>
    <property type="match status" value="2"/>
</dbReference>
<sequence length="435" mass="47454">MDETKLGILDAAIETVLGRSDLASVSVKAVRASLETEAAVSLGLPEALAACPKHTLKARIGAAFDRVYAASVGVPKQETASPDASPRPKLEYDLDLDLDLDREQTAADALFARMLDATNRPRERRASTATASAAISKQKSIKKSRKSAGGKTAPRPNSGFSKLQILSDSLCPLMRAALQEDDDNTHALQPPPPSDPDANQYLMLPRHEVVRLLWVHIKKHNLQDPADKRVILCDSLMEPVFKQKRLNMFTMNKLLGAHLKSSTDVVNAQDIASSSSNPSRHKSSNFVESDDDSESNSNSSVSSAEDDDNNGDSGNVRQVNNNKRKSSCTTTAASTTSKRRTSKSRNSNGKSVFSRPYNLSPQLVDLLGTDAQLARHEVVKQIWVYIKLHDLQDPADKRFILCDLKLAALFGTKRVSMFGMNKILGDHLSLPTGLD</sequence>
<feature type="compositionally biased region" description="Low complexity" evidence="1">
    <location>
        <begin position="327"/>
        <end position="336"/>
    </location>
</feature>
<name>A0AAD5SZ37_9FUNG</name>
<dbReference type="CDD" id="cd10567">
    <property type="entry name" value="SWIB-MDM2_like"/>
    <property type="match status" value="2"/>
</dbReference>
<dbReference type="AlphaFoldDB" id="A0AAD5SZ37"/>
<evidence type="ECO:0000259" key="2">
    <source>
        <dbReference type="PROSITE" id="PS51925"/>
    </source>
</evidence>
<dbReference type="Proteomes" id="UP001211907">
    <property type="component" value="Unassembled WGS sequence"/>
</dbReference>
<reference evidence="3" key="1">
    <citation type="submission" date="2020-05" db="EMBL/GenBank/DDBJ databases">
        <title>Phylogenomic resolution of chytrid fungi.</title>
        <authorList>
            <person name="Stajich J.E."/>
            <person name="Amses K."/>
            <person name="Simmons R."/>
            <person name="Seto K."/>
            <person name="Myers J."/>
            <person name="Bonds A."/>
            <person name="Quandt C.A."/>
            <person name="Barry K."/>
            <person name="Liu P."/>
            <person name="Grigoriev I."/>
            <person name="Longcore J.E."/>
            <person name="James T.Y."/>
        </authorList>
    </citation>
    <scope>NUCLEOTIDE SEQUENCE</scope>
    <source>
        <strain evidence="3">JEL0513</strain>
    </source>
</reference>
<keyword evidence="4" id="KW-1185">Reference proteome</keyword>
<feature type="compositionally biased region" description="Basic residues" evidence="1">
    <location>
        <begin position="139"/>
        <end position="148"/>
    </location>
</feature>
<feature type="region of interest" description="Disordered" evidence="1">
    <location>
        <begin position="270"/>
        <end position="354"/>
    </location>
</feature>